<gene>
    <name evidence="1" type="ORF">BTF1_19965</name>
</gene>
<name>A0A9W3JR86_BACTU</name>
<organism evidence="1 2">
    <name type="scientific">Bacillus thuringiensis HD-789</name>
    <dbReference type="NCBI Taxonomy" id="1217737"/>
    <lineage>
        <taxon>Bacteria</taxon>
        <taxon>Bacillati</taxon>
        <taxon>Bacillota</taxon>
        <taxon>Bacilli</taxon>
        <taxon>Bacillales</taxon>
        <taxon>Bacillaceae</taxon>
        <taxon>Bacillus</taxon>
        <taxon>Bacillus cereus group</taxon>
    </lineage>
</organism>
<dbReference type="KEGG" id="btn:BTF1_19965"/>
<dbReference type="EMBL" id="CP003763">
    <property type="protein sequence ID" value="AFQ28162.1"/>
    <property type="molecule type" value="Genomic_DNA"/>
</dbReference>
<accession>A0A9W3JR86</accession>
<dbReference type="RefSeq" id="WP_001226060.1">
    <property type="nucleotide sequence ID" value="NC_018508.1"/>
</dbReference>
<protein>
    <submittedName>
        <fullName evidence="1">Uncharacterized protein</fullName>
    </submittedName>
</protein>
<sequence>MRKIGILLLGVVGALALALNTGVAEKEHVASKQLNNEYVQYMNSEPGGL</sequence>
<dbReference type="AlphaFoldDB" id="A0A9W3JR86"/>
<dbReference type="Proteomes" id="UP000005257">
    <property type="component" value="Chromosome"/>
</dbReference>
<evidence type="ECO:0000313" key="2">
    <source>
        <dbReference type="Proteomes" id="UP000005257"/>
    </source>
</evidence>
<proteinExistence type="predicted"/>
<evidence type="ECO:0000313" key="1">
    <source>
        <dbReference type="EMBL" id="AFQ28162.1"/>
    </source>
</evidence>
<reference evidence="1 2" key="1">
    <citation type="journal article" date="2013" name="Genome Announc.">
        <title>Complete Genome Sequence of Bacillus thuringiensis Serovar Israelensis Strain HD-789.</title>
        <authorList>
            <person name="Doggett N.A."/>
            <person name="Stubben C.J."/>
            <person name="Chertkov O."/>
            <person name="Bruce D.C."/>
            <person name="Detter J.C."/>
            <person name="Johnson S.L."/>
            <person name="Han C.S."/>
        </authorList>
    </citation>
    <scope>NUCLEOTIDE SEQUENCE [LARGE SCALE GENOMIC DNA]</scope>
    <source>
        <strain evidence="1 2">HD-789</strain>
    </source>
</reference>